<evidence type="ECO:0000259" key="6">
    <source>
        <dbReference type="Pfam" id="PF06271"/>
    </source>
</evidence>
<dbReference type="InterPro" id="IPR010432">
    <property type="entry name" value="RDD"/>
</dbReference>
<keyword evidence="2 5" id="KW-0812">Transmembrane</keyword>
<feature type="domain" description="RDD" evidence="6">
    <location>
        <begin position="16"/>
        <end position="142"/>
    </location>
</feature>
<evidence type="ECO:0000256" key="3">
    <source>
        <dbReference type="ARBA" id="ARBA00022989"/>
    </source>
</evidence>
<keyword evidence="3 5" id="KW-1133">Transmembrane helix</keyword>
<name>A0ABD5P2Q8_9EURY</name>
<comment type="caution">
    <text evidence="7">The sequence shown here is derived from an EMBL/GenBank/DDBJ whole genome shotgun (WGS) entry which is preliminary data.</text>
</comment>
<dbReference type="AlphaFoldDB" id="A0ABD5P2Q8"/>
<comment type="subcellular location">
    <subcellularLocation>
        <location evidence="1">Membrane</location>
        <topology evidence="1">Multi-pass membrane protein</topology>
    </subcellularLocation>
</comment>
<dbReference type="GeneID" id="71853615"/>
<keyword evidence="4 5" id="KW-0472">Membrane</keyword>
<sequence length="150" mass="15905">MERYPKPDVDDVAGVLDRRAEALLIDGLLVSVVVGALGYVAGTVLSESALGGLGGLLVALQFGAPLGLLLYQTGLEGYYGQTIGKRLRGLVVVREDGSRCTWGAAVVRNLLRVIDVLPIFYLVGIVSAYVSSNHQRLGDLVGKTLVVHTE</sequence>
<dbReference type="PANTHER" id="PTHR38480:SF1">
    <property type="entry name" value="SLR0254 PROTEIN"/>
    <property type="match status" value="1"/>
</dbReference>
<dbReference type="RefSeq" id="WP_246973916.1">
    <property type="nucleotide sequence ID" value="NZ_CP095397.1"/>
</dbReference>
<accession>A0ABD5P2Q8</accession>
<evidence type="ECO:0000313" key="8">
    <source>
        <dbReference type="Proteomes" id="UP001595821"/>
    </source>
</evidence>
<feature type="transmembrane region" description="Helical" evidence="5">
    <location>
        <begin position="109"/>
        <end position="130"/>
    </location>
</feature>
<protein>
    <submittedName>
        <fullName evidence="7">RDD family protein</fullName>
    </submittedName>
</protein>
<gene>
    <name evidence="7" type="ORF">ACFOZ7_17015</name>
</gene>
<evidence type="ECO:0000313" key="7">
    <source>
        <dbReference type="EMBL" id="MFC4248607.1"/>
    </source>
</evidence>
<dbReference type="EMBL" id="JBHSDJ010000125">
    <property type="protein sequence ID" value="MFC4248607.1"/>
    <property type="molecule type" value="Genomic_DNA"/>
</dbReference>
<feature type="transmembrane region" description="Helical" evidence="5">
    <location>
        <begin position="23"/>
        <end position="42"/>
    </location>
</feature>
<evidence type="ECO:0000256" key="2">
    <source>
        <dbReference type="ARBA" id="ARBA00022692"/>
    </source>
</evidence>
<reference evidence="7 8" key="1">
    <citation type="journal article" date="2014" name="Int. J. Syst. Evol. Microbiol.">
        <title>Complete genome sequence of Corynebacterium casei LMG S-19264T (=DSM 44701T), isolated from a smear-ripened cheese.</title>
        <authorList>
            <consortium name="US DOE Joint Genome Institute (JGI-PGF)"/>
            <person name="Walter F."/>
            <person name="Albersmeier A."/>
            <person name="Kalinowski J."/>
            <person name="Ruckert C."/>
        </authorList>
    </citation>
    <scope>NUCLEOTIDE SEQUENCE [LARGE SCALE GENOMIC DNA]</scope>
    <source>
        <strain evidence="7 8">IBRC-M 10912</strain>
    </source>
</reference>
<feature type="transmembrane region" description="Helical" evidence="5">
    <location>
        <begin position="48"/>
        <end position="71"/>
    </location>
</feature>
<dbReference type="GO" id="GO:0016020">
    <property type="term" value="C:membrane"/>
    <property type="evidence" value="ECO:0007669"/>
    <property type="project" value="UniProtKB-SubCell"/>
</dbReference>
<evidence type="ECO:0000256" key="4">
    <source>
        <dbReference type="ARBA" id="ARBA00023136"/>
    </source>
</evidence>
<organism evidence="7 8">
    <name type="scientific">Natribaculum luteum</name>
    <dbReference type="NCBI Taxonomy" id="1586232"/>
    <lineage>
        <taxon>Archaea</taxon>
        <taxon>Methanobacteriati</taxon>
        <taxon>Methanobacteriota</taxon>
        <taxon>Stenosarchaea group</taxon>
        <taxon>Halobacteria</taxon>
        <taxon>Halobacteriales</taxon>
        <taxon>Natrialbaceae</taxon>
        <taxon>Natribaculum</taxon>
    </lineage>
</organism>
<dbReference type="Proteomes" id="UP001595821">
    <property type="component" value="Unassembled WGS sequence"/>
</dbReference>
<evidence type="ECO:0000256" key="5">
    <source>
        <dbReference type="SAM" id="Phobius"/>
    </source>
</evidence>
<dbReference type="Pfam" id="PF06271">
    <property type="entry name" value="RDD"/>
    <property type="match status" value="1"/>
</dbReference>
<dbReference type="PANTHER" id="PTHR38480">
    <property type="entry name" value="SLR0254 PROTEIN"/>
    <property type="match status" value="1"/>
</dbReference>
<proteinExistence type="predicted"/>
<evidence type="ECO:0000256" key="1">
    <source>
        <dbReference type="ARBA" id="ARBA00004141"/>
    </source>
</evidence>